<accession>A0ABD1ZHC6</accession>
<name>A0ABD1ZHC6_9MARC</name>
<dbReference type="EMBL" id="JBHFFA010000001">
    <property type="protein sequence ID" value="KAL2650467.1"/>
    <property type="molecule type" value="Genomic_DNA"/>
</dbReference>
<protein>
    <submittedName>
        <fullName evidence="1">Uncharacterized protein</fullName>
    </submittedName>
</protein>
<dbReference type="Proteomes" id="UP001605036">
    <property type="component" value="Unassembled WGS sequence"/>
</dbReference>
<gene>
    <name evidence="1" type="ORF">R1flu_018595</name>
</gene>
<organism evidence="1 2">
    <name type="scientific">Riccia fluitans</name>
    <dbReference type="NCBI Taxonomy" id="41844"/>
    <lineage>
        <taxon>Eukaryota</taxon>
        <taxon>Viridiplantae</taxon>
        <taxon>Streptophyta</taxon>
        <taxon>Embryophyta</taxon>
        <taxon>Marchantiophyta</taxon>
        <taxon>Marchantiopsida</taxon>
        <taxon>Marchantiidae</taxon>
        <taxon>Marchantiales</taxon>
        <taxon>Ricciaceae</taxon>
        <taxon>Riccia</taxon>
    </lineage>
</organism>
<dbReference type="AlphaFoldDB" id="A0ABD1ZHC6"/>
<keyword evidence="2" id="KW-1185">Reference proteome</keyword>
<comment type="caution">
    <text evidence="1">The sequence shown here is derived from an EMBL/GenBank/DDBJ whole genome shotgun (WGS) entry which is preliminary data.</text>
</comment>
<evidence type="ECO:0000313" key="1">
    <source>
        <dbReference type="EMBL" id="KAL2650467.1"/>
    </source>
</evidence>
<reference evidence="1 2" key="1">
    <citation type="submission" date="2024-09" db="EMBL/GenBank/DDBJ databases">
        <title>Chromosome-scale assembly of Riccia fluitans.</title>
        <authorList>
            <person name="Paukszto L."/>
            <person name="Sawicki J."/>
            <person name="Karawczyk K."/>
            <person name="Piernik-Szablinska J."/>
            <person name="Szczecinska M."/>
            <person name="Mazdziarz M."/>
        </authorList>
    </citation>
    <scope>NUCLEOTIDE SEQUENCE [LARGE SCALE GENOMIC DNA]</scope>
    <source>
        <strain evidence="1">Rf_01</strain>
        <tissue evidence="1">Aerial parts of the thallus</tissue>
    </source>
</reference>
<sequence length="75" mass="8606">MYYEALDGFIFYKFPSGNQFRGIAYERHRAAPESNMTPVAAAAYFDNQPLVEIALATLIDDWIAERARKYPQDKA</sequence>
<evidence type="ECO:0000313" key="2">
    <source>
        <dbReference type="Proteomes" id="UP001605036"/>
    </source>
</evidence>
<proteinExistence type="predicted"/>